<sequence>MDGLPNRTITYPKMLQSDIASCNARRSRTRRARVITELASMLVCPFKASEKQKKNEPSIIQIVQQRDDPPKQILLPVFSIQFYIQCLRHCSNSAALFRINKCRINRPNKAAALISLQAQRRN</sequence>
<accession>A0A4C1YXQ4</accession>
<reference evidence="1 2" key="1">
    <citation type="journal article" date="2019" name="Commun. Biol.">
        <title>The bagworm genome reveals a unique fibroin gene that provides high tensile strength.</title>
        <authorList>
            <person name="Kono N."/>
            <person name="Nakamura H."/>
            <person name="Ohtoshi R."/>
            <person name="Tomita M."/>
            <person name="Numata K."/>
            <person name="Arakawa K."/>
        </authorList>
    </citation>
    <scope>NUCLEOTIDE SEQUENCE [LARGE SCALE GENOMIC DNA]</scope>
</reference>
<dbReference type="Proteomes" id="UP000299102">
    <property type="component" value="Unassembled WGS sequence"/>
</dbReference>
<evidence type="ECO:0000313" key="2">
    <source>
        <dbReference type="Proteomes" id="UP000299102"/>
    </source>
</evidence>
<evidence type="ECO:0000313" key="1">
    <source>
        <dbReference type="EMBL" id="GBP79125.1"/>
    </source>
</evidence>
<dbReference type="EMBL" id="BGZK01001401">
    <property type="protein sequence ID" value="GBP79125.1"/>
    <property type="molecule type" value="Genomic_DNA"/>
</dbReference>
<name>A0A4C1YXQ4_EUMVA</name>
<proteinExistence type="predicted"/>
<keyword evidence="2" id="KW-1185">Reference proteome</keyword>
<protein>
    <submittedName>
        <fullName evidence="1">Uncharacterized protein</fullName>
    </submittedName>
</protein>
<gene>
    <name evidence="1" type="ORF">EVAR_54485_1</name>
</gene>
<dbReference type="AlphaFoldDB" id="A0A4C1YXQ4"/>
<organism evidence="1 2">
    <name type="scientific">Eumeta variegata</name>
    <name type="common">Bagworm moth</name>
    <name type="synonym">Eumeta japonica</name>
    <dbReference type="NCBI Taxonomy" id="151549"/>
    <lineage>
        <taxon>Eukaryota</taxon>
        <taxon>Metazoa</taxon>
        <taxon>Ecdysozoa</taxon>
        <taxon>Arthropoda</taxon>
        <taxon>Hexapoda</taxon>
        <taxon>Insecta</taxon>
        <taxon>Pterygota</taxon>
        <taxon>Neoptera</taxon>
        <taxon>Endopterygota</taxon>
        <taxon>Lepidoptera</taxon>
        <taxon>Glossata</taxon>
        <taxon>Ditrysia</taxon>
        <taxon>Tineoidea</taxon>
        <taxon>Psychidae</taxon>
        <taxon>Oiketicinae</taxon>
        <taxon>Eumeta</taxon>
    </lineage>
</organism>
<comment type="caution">
    <text evidence="1">The sequence shown here is derived from an EMBL/GenBank/DDBJ whole genome shotgun (WGS) entry which is preliminary data.</text>
</comment>